<dbReference type="AlphaFoldDB" id="A0A2K3USY2"/>
<dbReference type="OrthoDB" id="9255658at2"/>
<evidence type="ECO:0000313" key="2">
    <source>
        <dbReference type="EMBL" id="PNY79653.1"/>
    </source>
</evidence>
<dbReference type="GO" id="GO:0006355">
    <property type="term" value="P:regulation of DNA-templated transcription"/>
    <property type="evidence" value="ECO:0007669"/>
    <property type="project" value="InterPro"/>
</dbReference>
<keyword evidence="3" id="KW-1185">Reference proteome</keyword>
<proteinExistence type="predicted"/>
<dbReference type="Proteomes" id="UP000236379">
    <property type="component" value="Unassembled WGS sequence"/>
</dbReference>
<evidence type="ECO:0000313" key="3">
    <source>
        <dbReference type="Proteomes" id="UP000236379"/>
    </source>
</evidence>
<accession>A0A2K3USY2</accession>
<dbReference type="RefSeq" id="WP_103313637.1">
    <property type="nucleotide sequence ID" value="NZ_PPPD01000002.1"/>
</dbReference>
<sequence length="314" mass="34248">MQRTDWSGPKLDLPGSRIVCLCGAERFRPAFTALDERLTHSGCVVVTIANPTGTPAGSGAPEHPQAQADLHKIEWCDEFVVLNAHGYIDELTRQHIRHAQKLGKPIRFVDPMGGQIRPSHTEALARCGARAFRPAEVVTVVGEGTVMDLTAPFKVKAGAVLLYGPDETRPACTLVSEHVWPGVKWVPEVWYAEAASNTRVVQYQADPAALQPIGELIRWSIATSGQIWERMLWGLLLVDSVATQEELSAIIGCRRESVTTAMRDFRAQELIEKVDGRIRLTAKGLVYAAQLGALDDGDTTSGLGDLPEPDLNVN</sequence>
<organism evidence="2 3">
    <name type="scientific">Deinococcus koreensis</name>
    <dbReference type="NCBI Taxonomy" id="2054903"/>
    <lineage>
        <taxon>Bacteria</taxon>
        <taxon>Thermotogati</taxon>
        <taxon>Deinococcota</taxon>
        <taxon>Deinococci</taxon>
        <taxon>Deinococcales</taxon>
        <taxon>Deinococcaceae</taxon>
        <taxon>Deinococcus</taxon>
    </lineage>
</organism>
<dbReference type="InterPro" id="IPR012318">
    <property type="entry name" value="HTH_CRP"/>
</dbReference>
<dbReference type="EMBL" id="PPPD01000002">
    <property type="protein sequence ID" value="PNY79653.1"/>
    <property type="molecule type" value="Genomic_DNA"/>
</dbReference>
<reference evidence="2 3" key="1">
    <citation type="submission" date="2018-01" db="EMBL/GenBank/DDBJ databases">
        <title>Deinococcus koreensis sp. nov., a radiation-resistant bacterium isolated from river water.</title>
        <authorList>
            <person name="Choi A."/>
        </authorList>
    </citation>
    <scope>NUCLEOTIDE SEQUENCE [LARGE SCALE GENOMIC DNA]</scope>
    <source>
        <strain evidence="2 3">SJW1-2</strain>
    </source>
</reference>
<evidence type="ECO:0000259" key="1">
    <source>
        <dbReference type="SMART" id="SM00419"/>
    </source>
</evidence>
<comment type="caution">
    <text evidence="2">The sequence shown here is derived from an EMBL/GenBank/DDBJ whole genome shotgun (WGS) entry which is preliminary data.</text>
</comment>
<dbReference type="GO" id="GO:0003677">
    <property type="term" value="F:DNA binding"/>
    <property type="evidence" value="ECO:0007669"/>
    <property type="project" value="InterPro"/>
</dbReference>
<dbReference type="InterPro" id="IPR036390">
    <property type="entry name" value="WH_DNA-bd_sf"/>
</dbReference>
<dbReference type="SUPFAM" id="SSF46785">
    <property type="entry name" value="Winged helix' DNA-binding domain"/>
    <property type="match status" value="1"/>
</dbReference>
<dbReference type="InterPro" id="IPR036388">
    <property type="entry name" value="WH-like_DNA-bd_sf"/>
</dbReference>
<dbReference type="Pfam" id="PF13545">
    <property type="entry name" value="HTH_Crp_2"/>
    <property type="match status" value="1"/>
</dbReference>
<dbReference type="Gene3D" id="1.10.10.10">
    <property type="entry name" value="Winged helix-like DNA-binding domain superfamily/Winged helix DNA-binding domain"/>
    <property type="match status" value="1"/>
</dbReference>
<feature type="domain" description="HTH crp-type" evidence="1">
    <location>
        <begin position="234"/>
        <end position="282"/>
    </location>
</feature>
<protein>
    <recommendedName>
        <fullName evidence="1">HTH crp-type domain-containing protein</fullName>
    </recommendedName>
</protein>
<name>A0A2K3USY2_9DEIO</name>
<dbReference type="SMART" id="SM00419">
    <property type="entry name" value="HTH_CRP"/>
    <property type="match status" value="1"/>
</dbReference>
<gene>
    <name evidence="2" type="ORF">CVO96_16955</name>
</gene>